<name>A0A544QKX0_9EURY</name>
<comment type="caution">
    <text evidence="3">The sequence shown here is derived from an EMBL/GenBank/DDBJ whole genome shotgun (WGS) entry which is preliminary data.</text>
</comment>
<proteinExistence type="predicted"/>
<gene>
    <name evidence="3" type="ORF">EWF95_12870</name>
</gene>
<evidence type="ECO:0000256" key="1">
    <source>
        <dbReference type="SAM" id="Phobius"/>
    </source>
</evidence>
<feature type="transmembrane region" description="Helical" evidence="1">
    <location>
        <begin position="12"/>
        <end position="29"/>
    </location>
</feature>
<dbReference type="EMBL" id="SESI01000004">
    <property type="protein sequence ID" value="TQQ79016.1"/>
    <property type="molecule type" value="Genomic_DNA"/>
</dbReference>
<keyword evidence="1" id="KW-1133">Transmembrane helix</keyword>
<dbReference type="AlphaFoldDB" id="A0A544QKX0"/>
<dbReference type="InterPro" id="IPR058598">
    <property type="entry name" value="Gly_zipper-like_dom"/>
</dbReference>
<protein>
    <recommendedName>
        <fullName evidence="2">Glycine zipper-like domain-containing protein</fullName>
    </recommendedName>
</protein>
<sequence length="64" mass="6510">MSDEEESGSSRKDRGIGMMIGMAIGVAIGSATENIGLWLAIGVALGAAIETGLSKRNQSDSSPD</sequence>
<evidence type="ECO:0000313" key="3">
    <source>
        <dbReference type="EMBL" id="TQQ79016.1"/>
    </source>
</evidence>
<keyword evidence="1" id="KW-0472">Membrane</keyword>
<evidence type="ECO:0000313" key="4">
    <source>
        <dbReference type="Proteomes" id="UP000315385"/>
    </source>
</evidence>
<keyword evidence="4" id="KW-1185">Reference proteome</keyword>
<dbReference type="RefSeq" id="WP_142444489.1">
    <property type="nucleotide sequence ID" value="NZ_SESI01000004.1"/>
</dbReference>
<feature type="domain" description="Glycine zipper-like" evidence="2">
    <location>
        <begin position="8"/>
        <end position="56"/>
    </location>
</feature>
<keyword evidence="1" id="KW-0812">Transmembrane</keyword>
<evidence type="ECO:0000259" key="2">
    <source>
        <dbReference type="Pfam" id="PF26273"/>
    </source>
</evidence>
<organism evidence="3 4">
    <name type="scientific">Halonotius roseus</name>
    <dbReference type="NCBI Taxonomy" id="2511997"/>
    <lineage>
        <taxon>Archaea</taxon>
        <taxon>Methanobacteriati</taxon>
        <taxon>Methanobacteriota</taxon>
        <taxon>Stenosarchaea group</taxon>
        <taxon>Halobacteria</taxon>
        <taxon>Halobacteriales</taxon>
        <taxon>Haloferacaceae</taxon>
        <taxon>Halonotius</taxon>
    </lineage>
</organism>
<dbReference type="Pfam" id="PF26273">
    <property type="entry name" value="Gly_zipper"/>
    <property type="match status" value="1"/>
</dbReference>
<reference evidence="3 4" key="1">
    <citation type="submission" date="2019-02" db="EMBL/GenBank/DDBJ databases">
        <title>Halonotius sp. a new haloqrchaeon isolated from saline water.</title>
        <authorList>
            <person name="Duran-Viseras A."/>
            <person name="Sanchez-Porro C."/>
            <person name="Ventosa A."/>
        </authorList>
    </citation>
    <scope>NUCLEOTIDE SEQUENCE [LARGE SCALE GENOMIC DNA]</scope>
    <source>
        <strain evidence="3 4">F9-27</strain>
    </source>
</reference>
<dbReference type="Proteomes" id="UP000315385">
    <property type="component" value="Unassembled WGS sequence"/>
</dbReference>
<accession>A0A544QKX0</accession>